<dbReference type="Proteomes" id="UP000292564">
    <property type="component" value="Unassembled WGS sequence"/>
</dbReference>
<evidence type="ECO:0000313" key="3">
    <source>
        <dbReference type="EMBL" id="RZU54615.1"/>
    </source>
</evidence>
<dbReference type="SMART" id="SM00065">
    <property type="entry name" value="GAF"/>
    <property type="match status" value="2"/>
</dbReference>
<feature type="domain" description="GAF" evidence="2">
    <location>
        <begin position="231"/>
        <end position="391"/>
    </location>
</feature>
<evidence type="ECO:0000313" key="4">
    <source>
        <dbReference type="Proteomes" id="UP000292564"/>
    </source>
</evidence>
<evidence type="ECO:0000256" key="1">
    <source>
        <dbReference type="SAM" id="MobiDB-lite"/>
    </source>
</evidence>
<dbReference type="AlphaFoldDB" id="A0A4Q7ZVI1"/>
<sequence length="467" mass="49658">MAASARSVEPQVSTAPGPPGPDHAVTCRVPDVPGDRQGCQTGRIRQTSCTDEERTMTPDEAAQGRLGTLLRGYLEVARADDLDAVLRHLVEAAKALVGARYAALGVVAQSTLVRFIHAGADEGARERIGCLPEGKGLLGLLLERPEPLRLANIADHVRSVGFPEHHPPMRSFLGVPVRVGPRLFGHLYLTEKRDAAEFTCDDEQLVVALAAAAGVAIENATLLVEGRRRQAFHAAMAQAATELLAGAEADVALHRFGHAAQDTLRAAGAVAAIPVGDDPGTMIVAVADGIFRPWRGARVTVPDSVLGDAVAFGGLAVADADRLPGGPPAPGSVGQSMAVPLLDERDLTGVLMVSRRAGAEVFDPLDREIMAALAAQAGLVLRLARARHDTEQLRLLEDRQQIGEELRSRAIHRLFRHGLALQCLATRLSPPAFRDRLQDQIEEVDGIIRDIRDTVLSLEGFPGSPAP</sequence>
<dbReference type="InterPro" id="IPR003018">
    <property type="entry name" value="GAF"/>
</dbReference>
<protein>
    <submittedName>
        <fullName evidence="3">GAF domain-containing protein</fullName>
    </submittedName>
</protein>
<dbReference type="Pfam" id="PF13185">
    <property type="entry name" value="GAF_2"/>
    <property type="match status" value="1"/>
</dbReference>
<keyword evidence="4" id="KW-1185">Reference proteome</keyword>
<name>A0A4Q7ZVI1_9ACTN</name>
<organism evidence="3 4">
    <name type="scientific">Krasilnikovia cinnamomea</name>
    <dbReference type="NCBI Taxonomy" id="349313"/>
    <lineage>
        <taxon>Bacteria</taxon>
        <taxon>Bacillati</taxon>
        <taxon>Actinomycetota</taxon>
        <taxon>Actinomycetes</taxon>
        <taxon>Micromonosporales</taxon>
        <taxon>Micromonosporaceae</taxon>
        <taxon>Krasilnikovia</taxon>
    </lineage>
</organism>
<gene>
    <name evidence="3" type="ORF">EV385_6566</name>
</gene>
<feature type="region of interest" description="Disordered" evidence="1">
    <location>
        <begin position="1"/>
        <end position="57"/>
    </location>
</feature>
<accession>A0A4Q7ZVI1</accession>
<dbReference type="InterPro" id="IPR029016">
    <property type="entry name" value="GAF-like_dom_sf"/>
</dbReference>
<reference evidence="3 4" key="1">
    <citation type="submission" date="2019-02" db="EMBL/GenBank/DDBJ databases">
        <title>Sequencing the genomes of 1000 actinobacteria strains.</title>
        <authorList>
            <person name="Klenk H.-P."/>
        </authorList>
    </citation>
    <scope>NUCLEOTIDE SEQUENCE [LARGE SCALE GENOMIC DNA]</scope>
    <source>
        <strain evidence="3 4">DSM 45162</strain>
    </source>
</reference>
<dbReference type="Gene3D" id="3.30.450.40">
    <property type="match status" value="2"/>
</dbReference>
<comment type="caution">
    <text evidence="3">The sequence shown here is derived from an EMBL/GenBank/DDBJ whole genome shotgun (WGS) entry which is preliminary data.</text>
</comment>
<feature type="compositionally biased region" description="Polar residues" evidence="1">
    <location>
        <begin position="38"/>
        <end position="49"/>
    </location>
</feature>
<dbReference type="Pfam" id="PF01590">
    <property type="entry name" value="GAF"/>
    <property type="match status" value="1"/>
</dbReference>
<dbReference type="EMBL" id="SHKY01000001">
    <property type="protein sequence ID" value="RZU54615.1"/>
    <property type="molecule type" value="Genomic_DNA"/>
</dbReference>
<feature type="domain" description="GAF" evidence="2">
    <location>
        <begin position="81"/>
        <end position="227"/>
    </location>
</feature>
<evidence type="ECO:0000259" key="2">
    <source>
        <dbReference type="SMART" id="SM00065"/>
    </source>
</evidence>
<proteinExistence type="predicted"/>
<dbReference type="SUPFAM" id="SSF55781">
    <property type="entry name" value="GAF domain-like"/>
    <property type="match status" value="2"/>
</dbReference>